<proteinExistence type="predicted"/>
<evidence type="ECO:0000313" key="1">
    <source>
        <dbReference type="EMBL" id="KAF9650296.1"/>
    </source>
</evidence>
<name>A0ACB6ZMB1_THEGA</name>
<dbReference type="Proteomes" id="UP000886501">
    <property type="component" value="Unassembled WGS sequence"/>
</dbReference>
<accession>A0ACB6ZMB1</accession>
<comment type="caution">
    <text evidence="1">The sequence shown here is derived from an EMBL/GenBank/DDBJ whole genome shotgun (WGS) entry which is preliminary data.</text>
</comment>
<reference evidence="1" key="2">
    <citation type="journal article" date="2020" name="Nat. Commun.">
        <title>Large-scale genome sequencing of mycorrhizal fungi provides insights into the early evolution of symbiotic traits.</title>
        <authorList>
            <person name="Miyauchi S."/>
            <person name="Kiss E."/>
            <person name="Kuo A."/>
            <person name="Drula E."/>
            <person name="Kohler A."/>
            <person name="Sanchez-Garcia M."/>
            <person name="Morin E."/>
            <person name="Andreopoulos B."/>
            <person name="Barry K.W."/>
            <person name="Bonito G."/>
            <person name="Buee M."/>
            <person name="Carver A."/>
            <person name="Chen C."/>
            <person name="Cichocki N."/>
            <person name="Clum A."/>
            <person name="Culley D."/>
            <person name="Crous P.W."/>
            <person name="Fauchery L."/>
            <person name="Girlanda M."/>
            <person name="Hayes R.D."/>
            <person name="Keri Z."/>
            <person name="LaButti K."/>
            <person name="Lipzen A."/>
            <person name="Lombard V."/>
            <person name="Magnuson J."/>
            <person name="Maillard F."/>
            <person name="Murat C."/>
            <person name="Nolan M."/>
            <person name="Ohm R.A."/>
            <person name="Pangilinan J."/>
            <person name="Pereira M.F."/>
            <person name="Perotto S."/>
            <person name="Peter M."/>
            <person name="Pfister S."/>
            <person name="Riley R."/>
            <person name="Sitrit Y."/>
            <person name="Stielow J.B."/>
            <person name="Szollosi G."/>
            <person name="Zifcakova L."/>
            <person name="Stursova M."/>
            <person name="Spatafora J.W."/>
            <person name="Tedersoo L."/>
            <person name="Vaario L.M."/>
            <person name="Yamada A."/>
            <person name="Yan M."/>
            <person name="Wang P."/>
            <person name="Xu J."/>
            <person name="Bruns T."/>
            <person name="Baldrian P."/>
            <person name="Vilgalys R."/>
            <person name="Dunand C."/>
            <person name="Henrissat B."/>
            <person name="Grigoriev I.V."/>
            <person name="Hibbett D."/>
            <person name="Nagy L.G."/>
            <person name="Martin F.M."/>
        </authorList>
    </citation>
    <scope>NUCLEOTIDE SEQUENCE</scope>
    <source>
        <strain evidence="1">P2</strain>
    </source>
</reference>
<dbReference type="EMBL" id="MU117986">
    <property type="protein sequence ID" value="KAF9650296.1"/>
    <property type="molecule type" value="Genomic_DNA"/>
</dbReference>
<protein>
    <submittedName>
        <fullName evidence="1">Signal recognition particle SRP9/SRP14 subunit</fullName>
    </submittedName>
</protein>
<keyword evidence="2" id="KW-1185">Reference proteome</keyword>
<reference evidence="1" key="1">
    <citation type="submission" date="2019-10" db="EMBL/GenBank/DDBJ databases">
        <authorList>
            <consortium name="DOE Joint Genome Institute"/>
            <person name="Kuo A."/>
            <person name="Miyauchi S."/>
            <person name="Kiss E."/>
            <person name="Drula E."/>
            <person name="Kohler A."/>
            <person name="Sanchez-Garcia M."/>
            <person name="Andreopoulos B."/>
            <person name="Barry K.W."/>
            <person name="Bonito G."/>
            <person name="Buee M."/>
            <person name="Carver A."/>
            <person name="Chen C."/>
            <person name="Cichocki N."/>
            <person name="Clum A."/>
            <person name="Culley D."/>
            <person name="Crous P.W."/>
            <person name="Fauchery L."/>
            <person name="Girlanda M."/>
            <person name="Hayes R."/>
            <person name="Keri Z."/>
            <person name="Labutti K."/>
            <person name="Lipzen A."/>
            <person name="Lombard V."/>
            <person name="Magnuson J."/>
            <person name="Maillard F."/>
            <person name="Morin E."/>
            <person name="Murat C."/>
            <person name="Nolan M."/>
            <person name="Ohm R."/>
            <person name="Pangilinan J."/>
            <person name="Pereira M."/>
            <person name="Perotto S."/>
            <person name="Peter M."/>
            <person name="Riley R."/>
            <person name="Sitrit Y."/>
            <person name="Stielow B."/>
            <person name="Szollosi G."/>
            <person name="Zifcakova L."/>
            <person name="Stursova M."/>
            <person name="Spatafora J.W."/>
            <person name="Tedersoo L."/>
            <person name="Vaario L.-M."/>
            <person name="Yamada A."/>
            <person name="Yan M."/>
            <person name="Wang P."/>
            <person name="Xu J."/>
            <person name="Bruns T."/>
            <person name="Baldrian P."/>
            <person name="Vilgalys R."/>
            <person name="Henrissat B."/>
            <person name="Grigoriev I.V."/>
            <person name="Hibbett D."/>
            <person name="Nagy L.G."/>
            <person name="Martin F.M."/>
        </authorList>
    </citation>
    <scope>NUCLEOTIDE SEQUENCE</scope>
    <source>
        <strain evidence="1">P2</strain>
    </source>
</reference>
<gene>
    <name evidence="1" type="ORF">BDM02DRAFT_1450471</name>
</gene>
<organism evidence="1 2">
    <name type="scientific">Thelephora ganbajun</name>
    <name type="common">Ganba fungus</name>
    <dbReference type="NCBI Taxonomy" id="370292"/>
    <lineage>
        <taxon>Eukaryota</taxon>
        <taxon>Fungi</taxon>
        <taxon>Dikarya</taxon>
        <taxon>Basidiomycota</taxon>
        <taxon>Agaricomycotina</taxon>
        <taxon>Agaricomycetes</taxon>
        <taxon>Thelephorales</taxon>
        <taxon>Thelephoraceae</taxon>
        <taxon>Thelephora</taxon>
    </lineage>
</organism>
<evidence type="ECO:0000313" key="2">
    <source>
        <dbReference type="Proteomes" id="UP000886501"/>
    </source>
</evidence>
<sequence length="189" mass="21445">MPSIMCEDCSRRTHRLCFFWRGQTNVNIGGGAATTQFLKRLETLFELSKGKGSIWLNHKRLVYGEPDDANGAPPDDRTEYPCLIRAMDGGKTKFSTRVEPVDLENFHSEYGILLKASMSILRKRDKKREKLRAEQFAKKKKRLTEEVAISGPKRGAGRKKRKRLITAAVKLTEFKKRAAEKDAVKATSS</sequence>